<evidence type="ECO:0000256" key="7">
    <source>
        <dbReference type="ARBA" id="ARBA00022737"/>
    </source>
</evidence>
<evidence type="ECO:0000256" key="13">
    <source>
        <dbReference type="PROSITE-ProRule" id="PRU00124"/>
    </source>
</evidence>
<dbReference type="Pfam" id="PF12662">
    <property type="entry name" value="cEGF"/>
    <property type="match status" value="1"/>
</dbReference>
<feature type="disulfide bond" evidence="13">
    <location>
        <begin position="69"/>
        <end position="84"/>
    </location>
</feature>
<gene>
    <name evidence="16" type="primary">LDLR</name>
    <name evidence="16" type="ORF">CEXT_166511</name>
</gene>
<evidence type="ECO:0000256" key="3">
    <source>
        <dbReference type="ARBA" id="ARBA00022536"/>
    </source>
</evidence>
<dbReference type="SMART" id="SM00135">
    <property type="entry name" value="LY"/>
    <property type="match status" value="2"/>
</dbReference>
<feature type="disulfide bond" evidence="13">
    <location>
        <begin position="18"/>
        <end position="36"/>
    </location>
</feature>
<dbReference type="InterPro" id="IPR000152">
    <property type="entry name" value="EGF-type_Asp/Asn_hydroxyl_site"/>
</dbReference>
<evidence type="ECO:0000256" key="14">
    <source>
        <dbReference type="PROSITE-ProRule" id="PRU00461"/>
    </source>
</evidence>
<dbReference type="PROSITE" id="PS01209">
    <property type="entry name" value="LDLRA_1"/>
    <property type="match status" value="3"/>
</dbReference>
<protein>
    <submittedName>
        <fullName evidence="16">Low-density lipoprotein receptor</fullName>
    </submittedName>
</protein>
<dbReference type="PROSITE" id="PS01186">
    <property type="entry name" value="EGF_2"/>
    <property type="match status" value="1"/>
</dbReference>
<dbReference type="PROSITE" id="PS00010">
    <property type="entry name" value="ASX_HYDROXYL"/>
    <property type="match status" value="1"/>
</dbReference>
<dbReference type="SMART" id="SM00192">
    <property type="entry name" value="LDLa"/>
    <property type="match status" value="3"/>
</dbReference>
<dbReference type="SUPFAM" id="SSF57196">
    <property type="entry name" value="EGF/Laminin"/>
    <property type="match status" value="2"/>
</dbReference>
<proteinExistence type="predicted"/>
<keyword evidence="4" id="KW-0254">Endocytosis</keyword>
<keyword evidence="2" id="KW-1003">Cell membrane</keyword>
<dbReference type="InterPro" id="IPR000033">
    <property type="entry name" value="LDLR_classB_rpt"/>
</dbReference>
<dbReference type="PROSITE" id="PS51120">
    <property type="entry name" value="LDLRB"/>
    <property type="match status" value="1"/>
</dbReference>
<dbReference type="InterPro" id="IPR000742">
    <property type="entry name" value="EGF"/>
</dbReference>
<dbReference type="GO" id="GO:0006898">
    <property type="term" value="P:receptor-mediated endocytosis"/>
    <property type="evidence" value="ECO:0007669"/>
    <property type="project" value="TreeGrafter"/>
</dbReference>
<keyword evidence="7" id="KW-0677">Repeat</keyword>
<dbReference type="InterPro" id="IPR001881">
    <property type="entry name" value="EGF-like_Ca-bd_dom"/>
</dbReference>
<accession>A0AAV4V745</accession>
<keyword evidence="11 16" id="KW-0675">Receptor</keyword>
<dbReference type="Proteomes" id="UP001054945">
    <property type="component" value="Unassembled WGS sequence"/>
</dbReference>
<evidence type="ECO:0000256" key="1">
    <source>
        <dbReference type="ARBA" id="ARBA00004251"/>
    </source>
</evidence>
<dbReference type="InterPro" id="IPR026823">
    <property type="entry name" value="cEGF"/>
</dbReference>
<reference evidence="16 17" key="1">
    <citation type="submission" date="2021-06" db="EMBL/GenBank/DDBJ databases">
        <title>Caerostris extrusa draft genome.</title>
        <authorList>
            <person name="Kono N."/>
            <person name="Arakawa K."/>
        </authorList>
    </citation>
    <scope>NUCLEOTIDE SEQUENCE [LARGE SCALE GENOMIC DNA]</scope>
</reference>
<evidence type="ECO:0000313" key="17">
    <source>
        <dbReference type="Proteomes" id="UP001054945"/>
    </source>
</evidence>
<dbReference type="EMBL" id="BPLR01014003">
    <property type="protein sequence ID" value="GIY65553.1"/>
    <property type="molecule type" value="Genomic_DNA"/>
</dbReference>
<organism evidence="16 17">
    <name type="scientific">Caerostris extrusa</name>
    <name type="common">Bark spider</name>
    <name type="synonym">Caerostris bankana</name>
    <dbReference type="NCBI Taxonomy" id="172846"/>
    <lineage>
        <taxon>Eukaryota</taxon>
        <taxon>Metazoa</taxon>
        <taxon>Ecdysozoa</taxon>
        <taxon>Arthropoda</taxon>
        <taxon>Chelicerata</taxon>
        <taxon>Arachnida</taxon>
        <taxon>Araneae</taxon>
        <taxon>Araneomorphae</taxon>
        <taxon>Entelegynae</taxon>
        <taxon>Araneoidea</taxon>
        <taxon>Araneidae</taxon>
        <taxon>Caerostris</taxon>
    </lineage>
</organism>
<evidence type="ECO:0000256" key="4">
    <source>
        <dbReference type="ARBA" id="ARBA00022583"/>
    </source>
</evidence>
<feature type="disulfide bond" evidence="13">
    <location>
        <begin position="30"/>
        <end position="45"/>
    </location>
</feature>
<feature type="domain" description="EGF-like" evidence="15">
    <location>
        <begin position="192"/>
        <end position="207"/>
    </location>
</feature>
<evidence type="ECO:0000256" key="6">
    <source>
        <dbReference type="ARBA" id="ARBA00022729"/>
    </source>
</evidence>
<evidence type="ECO:0000256" key="8">
    <source>
        <dbReference type="ARBA" id="ARBA00022989"/>
    </source>
</evidence>
<name>A0AAV4V745_CAEEX</name>
<dbReference type="InterPro" id="IPR051221">
    <property type="entry name" value="LDLR-related"/>
</dbReference>
<keyword evidence="6" id="KW-0732">Signal</keyword>
<dbReference type="InterPro" id="IPR011042">
    <property type="entry name" value="6-blade_b-propeller_TolB-like"/>
</dbReference>
<evidence type="ECO:0000256" key="9">
    <source>
        <dbReference type="ARBA" id="ARBA00023136"/>
    </source>
</evidence>
<evidence type="ECO:0000256" key="5">
    <source>
        <dbReference type="ARBA" id="ARBA00022692"/>
    </source>
</evidence>
<dbReference type="Gene3D" id="2.120.10.30">
    <property type="entry name" value="TolB, C-terminal domain"/>
    <property type="match status" value="2"/>
</dbReference>
<keyword evidence="17" id="KW-1185">Reference proteome</keyword>
<dbReference type="Pfam" id="PF14670">
    <property type="entry name" value="FXa_inhibition"/>
    <property type="match status" value="1"/>
</dbReference>
<feature type="disulfide bond" evidence="13">
    <location>
        <begin position="57"/>
        <end position="75"/>
    </location>
</feature>
<feature type="disulfide bond" evidence="13">
    <location>
        <begin position="50"/>
        <end position="62"/>
    </location>
</feature>
<dbReference type="FunFam" id="2.10.25.10:FF:000009">
    <property type="entry name" value="Low-density lipoprotein receptor isoform 1"/>
    <property type="match status" value="1"/>
</dbReference>
<dbReference type="SUPFAM" id="SSF101898">
    <property type="entry name" value="NHL repeat"/>
    <property type="match status" value="1"/>
</dbReference>
<feature type="disulfide bond" evidence="13">
    <location>
        <begin position="96"/>
        <end position="114"/>
    </location>
</feature>
<dbReference type="FunFam" id="4.10.400.10:FF:000034">
    <property type="entry name" value="Low-density lipoprotein receptor-related protein 2"/>
    <property type="match status" value="2"/>
</dbReference>
<dbReference type="GO" id="GO:0005509">
    <property type="term" value="F:calcium ion binding"/>
    <property type="evidence" value="ECO:0007669"/>
    <property type="project" value="InterPro"/>
</dbReference>
<dbReference type="InterPro" id="IPR023415">
    <property type="entry name" value="LDLR_class-A_CS"/>
</dbReference>
<dbReference type="InterPro" id="IPR036055">
    <property type="entry name" value="LDL_receptor-like_sf"/>
</dbReference>
<comment type="caution">
    <text evidence="13">Lacks conserved residue(s) required for the propagation of feature annotation.</text>
</comment>
<keyword evidence="12" id="KW-0325">Glycoprotein</keyword>
<evidence type="ECO:0000259" key="15">
    <source>
        <dbReference type="PROSITE" id="PS01186"/>
    </source>
</evidence>
<dbReference type="GO" id="GO:0016324">
    <property type="term" value="C:apical plasma membrane"/>
    <property type="evidence" value="ECO:0007669"/>
    <property type="project" value="TreeGrafter"/>
</dbReference>
<dbReference type="SMART" id="SM00181">
    <property type="entry name" value="EGF"/>
    <property type="match status" value="2"/>
</dbReference>
<dbReference type="Gene3D" id="2.10.25.10">
    <property type="entry name" value="Laminin"/>
    <property type="match status" value="2"/>
</dbReference>
<keyword evidence="5" id="KW-0812">Transmembrane</keyword>
<dbReference type="Gene3D" id="4.10.400.10">
    <property type="entry name" value="Low-density Lipoprotein Receptor"/>
    <property type="match status" value="3"/>
</dbReference>
<dbReference type="CDD" id="cd00112">
    <property type="entry name" value="LDLa"/>
    <property type="match status" value="3"/>
</dbReference>
<comment type="caution">
    <text evidence="16">The sequence shown here is derived from an EMBL/GenBank/DDBJ whole genome shotgun (WGS) entry which is preliminary data.</text>
</comment>
<dbReference type="PROSITE" id="PS01187">
    <property type="entry name" value="EGF_CA"/>
    <property type="match status" value="1"/>
</dbReference>
<evidence type="ECO:0000256" key="12">
    <source>
        <dbReference type="ARBA" id="ARBA00023180"/>
    </source>
</evidence>
<keyword evidence="9" id="KW-0472">Membrane</keyword>
<keyword evidence="3" id="KW-0245">EGF-like domain</keyword>
<feature type="disulfide bond" evidence="13">
    <location>
        <begin position="11"/>
        <end position="23"/>
    </location>
</feature>
<dbReference type="InterPro" id="IPR002172">
    <property type="entry name" value="LDrepeatLR_classA_rpt"/>
</dbReference>
<dbReference type="AlphaFoldDB" id="A0AAV4V745"/>
<feature type="repeat" description="LDL-receptor class B" evidence="14">
    <location>
        <begin position="337"/>
        <end position="362"/>
    </location>
</feature>
<keyword evidence="10 13" id="KW-1015">Disulfide bond</keyword>
<evidence type="ECO:0000256" key="11">
    <source>
        <dbReference type="ARBA" id="ARBA00023170"/>
    </source>
</evidence>
<evidence type="ECO:0000256" key="2">
    <source>
        <dbReference type="ARBA" id="ARBA00022475"/>
    </source>
</evidence>
<dbReference type="Pfam" id="PF00057">
    <property type="entry name" value="Ldl_recept_a"/>
    <property type="match status" value="3"/>
</dbReference>
<comment type="subcellular location">
    <subcellularLocation>
        <location evidence="1">Cell membrane</location>
        <topology evidence="1">Single-pass type I membrane protein</topology>
    </subcellularLocation>
</comment>
<evidence type="ECO:0000313" key="16">
    <source>
        <dbReference type="EMBL" id="GIY65553.1"/>
    </source>
</evidence>
<dbReference type="InterPro" id="IPR018097">
    <property type="entry name" value="EGF_Ca-bd_CS"/>
</dbReference>
<dbReference type="PANTHER" id="PTHR22722:SF15">
    <property type="entry name" value="LOW-DENSITY LIPOPROTEIN RECEPTOR-RELATED"/>
    <property type="match status" value="1"/>
</dbReference>
<dbReference type="CDD" id="cd00054">
    <property type="entry name" value="EGF_CA"/>
    <property type="match status" value="1"/>
</dbReference>
<keyword evidence="8" id="KW-1133">Transmembrane helix</keyword>
<dbReference type="PANTHER" id="PTHR22722">
    <property type="entry name" value="LOW-DENSITY LIPOPROTEIN RECEPTOR-RELATED PROTEIN 2-RELATED"/>
    <property type="match status" value="1"/>
</dbReference>
<dbReference type="SUPFAM" id="SSF57424">
    <property type="entry name" value="LDL receptor-like module"/>
    <property type="match status" value="3"/>
</dbReference>
<dbReference type="PRINTS" id="PR00261">
    <property type="entry name" value="LDLRECEPTOR"/>
</dbReference>
<dbReference type="SMART" id="SM00179">
    <property type="entry name" value="EGF_CA"/>
    <property type="match status" value="1"/>
</dbReference>
<dbReference type="PROSITE" id="PS50068">
    <property type="entry name" value="LDLRA_2"/>
    <property type="match status" value="3"/>
</dbReference>
<evidence type="ECO:0000256" key="10">
    <source>
        <dbReference type="ARBA" id="ARBA00023157"/>
    </source>
</evidence>
<feature type="disulfide bond" evidence="13">
    <location>
        <begin position="89"/>
        <end position="101"/>
    </location>
</feature>
<dbReference type="GO" id="GO:0042562">
    <property type="term" value="F:hormone binding"/>
    <property type="evidence" value="ECO:0007669"/>
    <property type="project" value="TreeGrafter"/>
</dbReference>
<keyword evidence="16" id="KW-0449">Lipoprotein</keyword>
<sequence length="362" mass="40231">MNTFRAGEAACRDREFRCDDGLCINVDWKCDGENDCDDMSDERDCQMPECSEEEFQCRAGRCIKSQWRCDGEFDCADNSDEDGCAADECAAGQFRCNDGSCISQLHVCNGEYECPDGSDELENRTCKTGSPCREDGFPCQHLCLSTSTGPRCACKHGYHLALDRRSCMDIDECQVEGTCSQFCENTVPGYKCTCVEGYRLGTDKRKCKATGPDPYLVYANRADIRMVALSSIEPPSKILSGLRMLLLTGVYDVVTYGLTSPAGLAVHWPLEKILWTDSGTSRIEVAGFDGSMRRLFTGPIGAADRESRKPCWTEARKAIVDTSLFWPNGLTIDYPAQRLYWADAKHHVIETSALDGSGRRRL</sequence>
<dbReference type="GO" id="GO:0043235">
    <property type="term" value="C:receptor complex"/>
    <property type="evidence" value="ECO:0007669"/>
    <property type="project" value="TreeGrafter"/>
</dbReference>